<reference evidence="2" key="1">
    <citation type="submission" date="2019-03" db="EMBL/GenBank/DDBJ databases">
        <authorList>
            <person name="Danneels B."/>
        </authorList>
    </citation>
    <scope>NUCLEOTIDE SEQUENCE</scope>
</reference>
<organism evidence="2">
    <name type="scientific">plant metagenome</name>
    <dbReference type="NCBI Taxonomy" id="1297885"/>
    <lineage>
        <taxon>unclassified sequences</taxon>
        <taxon>metagenomes</taxon>
        <taxon>organismal metagenomes</taxon>
    </lineage>
</organism>
<dbReference type="InterPro" id="IPR028082">
    <property type="entry name" value="Peripla_BP_I"/>
</dbReference>
<proteinExistence type="predicted"/>
<dbReference type="EMBL" id="CAADIF010000001">
    <property type="protein sequence ID" value="VFR57878.1"/>
    <property type="molecule type" value="Genomic_DNA"/>
</dbReference>
<dbReference type="EMBL" id="CAADIA010000009">
    <property type="protein sequence ID" value="VFR36898.1"/>
    <property type="molecule type" value="Genomic_DNA"/>
</dbReference>
<dbReference type="AlphaFoldDB" id="A0A484S5I2"/>
<dbReference type="CDD" id="cd06355">
    <property type="entry name" value="PBP1_FmdD-like"/>
    <property type="match status" value="1"/>
</dbReference>
<dbReference type="InterPro" id="IPR000709">
    <property type="entry name" value="Leu_Ile_Val-bd"/>
</dbReference>
<dbReference type="PANTHER" id="PTHR47628:SF1">
    <property type="entry name" value="ALIPHATIC AMIDASE EXPRESSION-REGULATING PROTEIN"/>
    <property type="match status" value="1"/>
</dbReference>
<dbReference type="Gene3D" id="3.40.50.2300">
    <property type="match status" value="2"/>
</dbReference>
<dbReference type="GO" id="GO:0006865">
    <property type="term" value="P:amino acid transport"/>
    <property type="evidence" value="ECO:0007669"/>
    <property type="project" value="InterPro"/>
</dbReference>
<sequence length="420" mass="46333">MARHPDSEDTLVSPARRRMAMIMASLPLMTVPALSRAAAPATSAVNTTGLAVTDKEVIVGQLHSATGTMAISETGSIQAERLAIEQINAMGGILGRQIKVIQEDGASDWPTFAEKARKLLVSDKVATVFGCWTSASRKAVLPVFEKENGLLYYPTFYEGLEQSKNVIYTGQEATQQILAGLDWVNRETKAKTFYLIGSDYIWPRTSNKIARKHIENVLKGEVVGEEYYPLGHTQFGSLINKIKLRKPDVVYAIVVGGSNVSFYKQLRAAGVTSDKQKLLTISVTEDELLGIGGENCEGFFSCMKYFQSLDNPNNRKFVEAFKAKYGANAVIGDVTQAAYLGPWLWKMAVEKAGSFDVSKVTAASPDLEFKEAPEGYVKVDANHHLWSKTRVGKIRRDGQFDVVYETPELIRPDPFPKGYQ</sequence>
<dbReference type="NCBIfam" id="TIGR03407">
    <property type="entry name" value="urea_ABC_UrtA"/>
    <property type="match status" value="1"/>
</dbReference>
<gene>
    <name evidence="1" type="ORF">ANK1_3735</name>
    <name evidence="2" type="ORF">ANK2_3736</name>
</gene>
<dbReference type="SUPFAM" id="SSF53822">
    <property type="entry name" value="Periplasmic binding protein-like I"/>
    <property type="match status" value="1"/>
</dbReference>
<name>A0A484S5I2_9ZZZZ</name>
<protein>
    <submittedName>
        <fullName evidence="2">Urea ABC transporter, urea binding protein</fullName>
    </submittedName>
</protein>
<evidence type="ECO:0000313" key="1">
    <source>
        <dbReference type="EMBL" id="VFR36898.1"/>
    </source>
</evidence>
<dbReference type="InterPro" id="IPR017777">
    <property type="entry name" value="ABC_urea-bd_UrtA"/>
</dbReference>
<dbReference type="Pfam" id="PF13433">
    <property type="entry name" value="Peripla_BP_5"/>
    <property type="match status" value="1"/>
</dbReference>
<dbReference type="PANTHER" id="PTHR47628">
    <property type="match status" value="1"/>
</dbReference>
<evidence type="ECO:0000313" key="2">
    <source>
        <dbReference type="EMBL" id="VFR57878.1"/>
    </source>
</evidence>
<dbReference type="PRINTS" id="PR00337">
    <property type="entry name" value="LEUILEVALBP"/>
</dbReference>
<accession>A0A484S5I2</accession>